<dbReference type="EMBL" id="WNYA01000011">
    <property type="protein sequence ID" value="KAG8552193.1"/>
    <property type="molecule type" value="Genomic_DNA"/>
</dbReference>
<protein>
    <submittedName>
        <fullName evidence="1">Uncharacterized protein</fullName>
    </submittedName>
</protein>
<sequence length="121" mass="14306">MCDVLRIRGKYLGSMWHPYLFPFPVGWLNSQTQVQYQNGTLIHVISRPTPKNLAYINVILLLQYSFKKYSVDIYRKYNLESFYTLLSSLVLHLSAFPLFSDISDEYCAYSTVHCVIKQRYY</sequence>
<evidence type="ECO:0000313" key="1">
    <source>
        <dbReference type="EMBL" id="KAG8552193.1"/>
    </source>
</evidence>
<name>A0AAV7A1K5_ENGPU</name>
<gene>
    <name evidence="1" type="ORF">GDO81_004435</name>
</gene>
<proteinExistence type="predicted"/>
<dbReference type="Proteomes" id="UP000824782">
    <property type="component" value="Unassembled WGS sequence"/>
</dbReference>
<comment type="caution">
    <text evidence="1">The sequence shown here is derived from an EMBL/GenBank/DDBJ whole genome shotgun (WGS) entry which is preliminary data.</text>
</comment>
<accession>A0AAV7A1K5</accession>
<evidence type="ECO:0000313" key="2">
    <source>
        <dbReference type="Proteomes" id="UP000824782"/>
    </source>
</evidence>
<keyword evidence="2" id="KW-1185">Reference proteome</keyword>
<organism evidence="1 2">
    <name type="scientific">Engystomops pustulosus</name>
    <name type="common">Tungara frog</name>
    <name type="synonym">Physalaemus pustulosus</name>
    <dbReference type="NCBI Taxonomy" id="76066"/>
    <lineage>
        <taxon>Eukaryota</taxon>
        <taxon>Metazoa</taxon>
        <taxon>Chordata</taxon>
        <taxon>Craniata</taxon>
        <taxon>Vertebrata</taxon>
        <taxon>Euteleostomi</taxon>
        <taxon>Amphibia</taxon>
        <taxon>Batrachia</taxon>
        <taxon>Anura</taxon>
        <taxon>Neobatrachia</taxon>
        <taxon>Hyloidea</taxon>
        <taxon>Leptodactylidae</taxon>
        <taxon>Leiuperinae</taxon>
        <taxon>Engystomops</taxon>
    </lineage>
</organism>
<dbReference type="AlphaFoldDB" id="A0AAV7A1K5"/>
<reference evidence="1" key="1">
    <citation type="thesis" date="2020" institute="ProQuest LLC" country="789 East Eisenhower Parkway, Ann Arbor, MI, USA">
        <title>Comparative Genomics and Chromosome Evolution.</title>
        <authorList>
            <person name="Mudd A.B."/>
        </authorList>
    </citation>
    <scope>NUCLEOTIDE SEQUENCE</scope>
    <source>
        <strain evidence="1">237g6f4</strain>
        <tissue evidence="1">Blood</tissue>
    </source>
</reference>